<dbReference type="Proteomes" id="UP000321497">
    <property type="component" value="Unassembled WGS sequence"/>
</dbReference>
<dbReference type="Pfam" id="PF14452">
    <property type="entry name" value="Multi_ubiq"/>
    <property type="match status" value="1"/>
</dbReference>
<evidence type="ECO:0000313" key="2">
    <source>
        <dbReference type="EMBL" id="TXD72709.1"/>
    </source>
</evidence>
<reference evidence="2 3" key="1">
    <citation type="submission" date="2019-08" db="EMBL/GenBank/DDBJ databases">
        <title>Genome of Aequorivita antarctica SW49 (type strain).</title>
        <authorList>
            <person name="Bowman J.P."/>
        </authorList>
    </citation>
    <scope>NUCLEOTIDE SEQUENCE [LARGE SCALE GENOMIC DNA]</scope>
    <source>
        <strain evidence="2 3">SW49</strain>
    </source>
</reference>
<name>A0A5C6YYM2_9FLAO</name>
<gene>
    <name evidence="2" type="ORF">ESU54_10835</name>
</gene>
<dbReference type="OrthoDB" id="7445930at2"/>
<proteinExistence type="predicted"/>
<sequence>MENSKKNEGGNENAPGQNKEFKILVNAREKIWTEKKITFDEVVILAFGVISSDPNVSYTVTFKKGDNNKPEGIMVKGDEVKVKDGMRFNVTQTNRS</sequence>
<evidence type="ECO:0000313" key="3">
    <source>
        <dbReference type="Proteomes" id="UP000321497"/>
    </source>
</evidence>
<dbReference type="AlphaFoldDB" id="A0A5C6YYM2"/>
<protein>
    <recommendedName>
        <fullName evidence="1">Multi-ubiquitin domain-containing protein</fullName>
    </recommendedName>
</protein>
<comment type="caution">
    <text evidence="2">The sequence shown here is derived from an EMBL/GenBank/DDBJ whole genome shotgun (WGS) entry which is preliminary data.</text>
</comment>
<keyword evidence="3" id="KW-1185">Reference proteome</keyword>
<accession>A0A5C6YYM2</accession>
<organism evidence="2 3">
    <name type="scientific">Aequorivita antarctica</name>
    <dbReference type="NCBI Taxonomy" id="153266"/>
    <lineage>
        <taxon>Bacteria</taxon>
        <taxon>Pseudomonadati</taxon>
        <taxon>Bacteroidota</taxon>
        <taxon>Flavobacteriia</taxon>
        <taxon>Flavobacteriales</taxon>
        <taxon>Flavobacteriaceae</taxon>
        <taxon>Aequorivita</taxon>
    </lineage>
</organism>
<evidence type="ECO:0000259" key="1">
    <source>
        <dbReference type="Pfam" id="PF14452"/>
    </source>
</evidence>
<dbReference type="InterPro" id="IPR027802">
    <property type="entry name" value="Multi-ubiquitin_dom"/>
</dbReference>
<dbReference type="EMBL" id="VORT01000007">
    <property type="protein sequence ID" value="TXD72709.1"/>
    <property type="molecule type" value="Genomic_DNA"/>
</dbReference>
<dbReference type="RefSeq" id="WP_111844382.1">
    <property type="nucleotide sequence ID" value="NZ_UEGI01000006.1"/>
</dbReference>
<feature type="domain" description="Multi-ubiquitin" evidence="1">
    <location>
        <begin position="21"/>
        <end position="93"/>
    </location>
</feature>